<proteinExistence type="inferred from homology"/>
<dbReference type="PANTHER" id="PTHR20544:SF2">
    <property type="entry name" value="TESTIS SPECIFIC 10"/>
    <property type="match status" value="1"/>
</dbReference>
<feature type="coiled-coil region" evidence="5">
    <location>
        <begin position="360"/>
        <end position="555"/>
    </location>
</feature>
<evidence type="ECO:0000313" key="7">
    <source>
        <dbReference type="Proteomes" id="UP000515152"/>
    </source>
</evidence>
<evidence type="ECO:0000256" key="1">
    <source>
        <dbReference type="ARBA" id="ARBA00004114"/>
    </source>
</evidence>
<evidence type="ECO:0000256" key="5">
    <source>
        <dbReference type="SAM" id="Coils"/>
    </source>
</evidence>
<comment type="similarity">
    <text evidence="4">Belongs to the CEP135/TSGA10 family.</text>
</comment>
<keyword evidence="7" id="KW-1185">Reference proteome</keyword>
<feature type="coiled-coil region" evidence="5">
    <location>
        <begin position="35"/>
        <end position="212"/>
    </location>
</feature>
<dbReference type="GO" id="GO:0005814">
    <property type="term" value="C:centriole"/>
    <property type="evidence" value="ECO:0007669"/>
    <property type="project" value="UniProtKB-SubCell"/>
</dbReference>
<evidence type="ECO:0000256" key="4">
    <source>
        <dbReference type="ARBA" id="ARBA00038123"/>
    </source>
</evidence>
<accession>A0A6P8EPQ4</accession>
<dbReference type="AlphaFoldDB" id="A0A6P8EPQ4"/>
<dbReference type="PANTHER" id="PTHR20544">
    <property type="entry name" value="CENTROSOMAL PROTEIN CEP135"/>
    <property type="match status" value="1"/>
</dbReference>
<dbReference type="SUPFAM" id="SSF57997">
    <property type="entry name" value="Tropomyosin"/>
    <property type="match status" value="2"/>
</dbReference>
<name>A0A6P8EPQ4_CLUHA</name>
<keyword evidence="5" id="KW-0175">Coiled coil</keyword>
<gene>
    <name evidence="8" type="primary">tsga10</name>
</gene>
<dbReference type="GeneID" id="105890403"/>
<keyword evidence="3" id="KW-0206">Cytoskeleton</keyword>
<sequence length="707" mass="81578">MQRSRRSISPKRGLSINPISSQHSPVKGGTYDSELMRVLRERDEMQGALEKYERHLSEIQANVKVLTADRDKTSMYHQQAQQEIAALRREVMQSRSMRSSSKGGVTPQRILKRVEAERDEAQADLQRMTTERDSLRERLKINQETAISERAHLEQRVEDLQTACLTLEQERGEQRNRQVMLKEAMRELEDEVQGLSQKLSGVEEELNGFRNECSILRLAHNESESNLNETQRRLTSRIGDLQKIQERNKLLDEKNDSLLRQLAGMREDMSSLQDSESDLQQQKVSLQELLEKRSLQLSMTNSQLDENEQAIRSLKINTEELETTIRGLRESVNVRDCELGLFRKKLSDSEDELGATLKHRDATSRENSQLRDELDKARIDNQALHLKVDDCSQEMENLQRRVQEYADDITRIEDLLASKEHECRELQESRRRASLQAESWEGQARQAETVAGQLRMELVTVDLECQGLKEKMRSLEASLQEAVSAERGSCGQLSQLNRRLLQLEEELRETQKQQSIKNTDLEKTRELCVKLDINKEALQRELEASHSEVTSLRKQLFSERASTNTLETMLVSTRNKDLHRQLGSQERAAEVHLLRDKLTAADTKASSQSREVCHLRTRSSLLESDLEVTKKKLATERFDRERAVLELRRQGLSSTLSSTLSSSLRPSSPPLRRSISPQRSWSPERPFHSTPERRSPKRSTVLRDLYD</sequence>
<dbReference type="Proteomes" id="UP000515152">
    <property type="component" value="Chromosome 21"/>
</dbReference>
<feature type="region of interest" description="Disordered" evidence="6">
    <location>
        <begin position="655"/>
        <end position="707"/>
    </location>
</feature>
<dbReference type="InterPro" id="IPR051877">
    <property type="entry name" value="Centriole_BasalBody_StrucProt"/>
</dbReference>
<keyword evidence="2" id="KW-0963">Cytoplasm</keyword>
<evidence type="ECO:0000256" key="6">
    <source>
        <dbReference type="SAM" id="MobiDB-lite"/>
    </source>
</evidence>
<dbReference type="RefSeq" id="XP_031414286.1">
    <property type="nucleotide sequence ID" value="XM_031558426.2"/>
</dbReference>
<protein>
    <submittedName>
        <fullName evidence="8">Testis-specific gene 10 protein isoform X2</fullName>
    </submittedName>
</protein>
<feature type="compositionally biased region" description="Basic and acidic residues" evidence="6">
    <location>
        <begin position="685"/>
        <end position="694"/>
    </location>
</feature>
<organism evidence="7 8">
    <name type="scientific">Clupea harengus</name>
    <name type="common">Atlantic herring</name>
    <dbReference type="NCBI Taxonomy" id="7950"/>
    <lineage>
        <taxon>Eukaryota</taxon>
        <taxon>Metazoa</taxon>
        <taxon>Chordata</taxon>
        <taxon>Craniata</taxon>
        <taxon>Vertebrata</taxon>
        <taxon>Euteleostomi</taxon>
        <taxon>Actinopterygii</taxon>
        <taxon>Neopterygii</taxon>
        <taxon>Teleostei</taxon>
        <taxon>Clupei</taxon>
        <taxon>Clupeiformes</taxon>
        <taxon>Clupeoidei</taxon>
        <taxon>Clupeidae</taxon>
        <taxon>Clupea</taxon>
    </lineage>
</organism>
<comment type="subcellular location">
    <subcellularLocation>
        <location evidence="1">Cytoplasm</location>
        <location evidence="1">Cytoskeleton</location>
        <location evidence="1">Microtubule organizing center</location>
        <location evidence="1">Centrosome</location>
        <location evidence="1">Centriole</location>
    </subcellularLocation>
</comment>
<reference evidence="8" key="1">
    <citation type="submission" date="2025-08" db="UniProtKB">
        <authorList>
            <consortium name="RefSeq"/>
        </authorList>
    </citation>
    <scope>IDENTIFICATION</scope>
</reference>
<evidence type="ECO:0000256" key="3">
    <source>
        <dbReference type="ARBA" id="ARBA00023212"/>
    </source>
</evidence>
<dbReference type="CTD" id="80705"/>
<feature type="region of interest" description="Disordered" evidence="6">
    <location>
        <begin position="1"/>
        <end position="31"/>
    </location>
</feature>
<feature type="compositionally biased region" description="Low complexity" evidence="6">
    <location>
        <begin position="655"/>
        <end position="680"/>
    </location>
</feature>
<evidence type="ECO:0000256" key="2">
    <source>
        <dbReference type="ARBA" id="ARBA00022490"/>
    </source>
</evidence>
<feature type="coiled-coil region" evidence="5">
    <location>
        <begin position="241"/>
        <end position="331"/>
    </location>
</feature>
<evidence type="ECO:0000313" key="8">
    <source>
        <dbReference type="RefSeq" id="XP_031414286.1"/>
    </source>
</evidence>